<proteinExistence type="predicted"/>
<dbReference type="Proteomes" id="UP000293925">
    <property type="component" value="Unassembled WGS sequence"/>
</dbReference>
<accession>A0A4R0PZS7</accession>
<sequence>MITVKVTYGVKKEFVSKNKENITIFMADFKAMNSRDFKYNVYTLDDETAFVHISEYANEQVQKKVLSTPSFVEFQRQRDASGLIKAHHIEVLHSFAASSDA</sequence>
<evidence type="ECO:0000313" key="2">
    <source>
        <dbReference type="Proteomes" id="UP000293925"/>
    </source>
</evidence>
<organism evidence="1 2">
    <name type="scientific">Pedobacter psychrodurus</name>
    <dbReference type="NCBI Taxonomy" id="2530456"/>
    <lineage>
        <taxon>Bacteria</taxon>
        <taxon>Pseudomonadati</taxon>
        <taxon>Bacteroidota</taxon>
        <taxon>Sphingobacteriia</taxon>
        <taxon>Sphingobacteriales</taxon>
        <taxon>Sphingobacteriaceae</taxon>
        <taxon>Pedobacter</taxon>
    </lineage>
</organism>
<dbReference type="OrthoDB" id="8481042at2"/>
<dbReference type="AlphaFoldDB" id="A0A4R0PZS7"/>
<protein>
    <recommendedName>
        <fullName evidence="3">ABM domain-containing protein</fullName>
    </recommendedName>
</protein>
<keyword evidence="2" id="KW-1185">Reference proteome</keyword>
<gene>
    <name evidence="1" type="ORF">EZ456_05100</name>
</gene>
<dbReference type="RefSeq" id="WP_131527930.1">
    <property type="nucleotide sequence ID" value="NZ_SJSO01000003.1"/>
</dbReference>
<dbReference type="EMBL" id="SJSO01000003">
    <property type="protein sequence ID" value="TCD28761.1"/>
    <property type="molecule type" value="Genomic_DNA"/>
</dbReference>
<evidence type="ECO:0000313" key="1">
    <source>
        <dbReference type="EMBL" id="TCD28761.1"/>
    </source>
</evidence>
<evidence type="ECO:0008006" key="3">
    <source>
        <dbReference type="Google" id="ProtNLM"/>
    </source>
</evidence>
<name>A0A4R0PZS7_9SPHI</name>
<comment type="caution">
    <text evidence="1">The sequence shown here is derived from an EMBL/GenBank/DDBJ whole genome shotgun (WGS) entry which is preliminary data.</text>
</comment>
<reference evidence="1 2" key="1">
    <citation type="submission" date="2019-02" db="EMBL/GenBank/DDBJ databases">
        <title>Pedobacter sp. RP-3-21 sp. nov., isolated from Arctic soil.</title>
        <authorList>
            <person name="Dahal R.H."/>
        </authorList>
    </citation>
    <scope>NUCLEOTIDE SEQUENCE [LARGE SCALE GENOMIC DNA]</scope>
    <source>
        <strain evidence="1 2">RP-3-21</strain>
    </source>
</reference>